<reference evidence="2 3" key="1">
    <citation type="journal article" date="2006" name="Science">
        <title>Phytophthora genome sequences uncover evolutionary origins and mechanisms of pathogenesis.</title>
        <authorList>
            <person name="Tyler B.M."/>
            <person name="Tripathy S."/>
            <person name="Zhang X."/>
            <person name="Dehal P."/>
            <person name="Jiang R.H."/>
            <person name="Aerts A."/>
            <person name="Arredondo F.D."/>
            <person name="Baxter L."/>
            <person name="Bensasson D."/>
            <person name="Beynon J.L."/>
            <person name="Chapman J."/>
            <person name="Damasceno C.M."/>
            <person name="Dorrance A.E."/>
            <person name="Dou D."/>
            <person name="Dickerman A.W."/>
            <person name="Dubchak I.L."/>
            <person name="Garbelotto M."/>
            <person name="Gijzen M."/>
            <person name="Gordon S.G."/>
            <person name="Govers F."/>
            <person name="Grunwald N.J."/>
            <person name="Huang W."/>
            <person name="Ivors K.L."/>
            <person name="Jones R.W."/>
            <person name="Kamoun S."/>
            <person name="Krampis K."/>
            <person name="Lamour K.H."/>
            <person name="Lee M.K."/>
            <person name="McDonald W.H."/>
            <person name="Medina M."/>
            <person name="Meijer H.J."/>
            <person name="Nordberg E.K."/>
            <person name="Maclean D.J."/>
            <person name="Ospina-Giraldo M.D."/>
            <person name="Morris P.F."/>
            <person name="Phuntumart V."/>
            <person name="Putnam N.H."/>
            <person name="Rash S."/>
            <person name="Rose J.K."/>
            <person name="Sakihama Y."/>
            <person name="Salamov A.A."/>
            <person name="Savidor A."/>
            <person name="Scheuring C.F."/>
            <person name="Smith B.M."/>
            <person name="Sobral B.W."/>
            <person name="Terry A."/>
            <person name="Torto-Alalibo T.A."/>
            <person name="Win J."/>
            <person name="Xu Z."/>
            <person name="Zhang H."/>
            <person name="Grigoriev I.V."/>
            <person name="Rokhsar D.S."/>
            <person name="Boore J.L."/>
        </authorList>
    </citation>
    <scope>NUCLEOTIDE SEQUENCE [LARGE SCALE GENOMIC DNA]</scope>
    <source>
        <strain evidence="2 3">P6497</strain>
    </source>
</reference>
<feature type="region of interest" description="Disordered" evidence="1">
    <location>
        <begin position="222"/>
        <end position="257"/>
    </location>
</feature>
<dbReference type="EMBL" id="JH159151">
    <property type="protein sequence ID" value="EGZ30030.1"/>
    <property type="molecule type" value="Genomic_DNA"/>
</dbReference>
<dbReference type="InParanoid" id="G4YN77"/>
<feature type="compositionally biased region" description="Polar residues" evidence="1">
    <location>
        <begin position="801"/>
        <end position="815"/>
    </location>
</feature>
<evidence type="ECO:0000256" key="1">
    <source>
        <dbReference type="SAM" id="MobiDB-lite"/>
    </source>
</evidence>
<gene>
    <name evidence="2" type="ORF">PHYSODRAFT_294941</name>
</gene>
<keyword evidence="3" id="KW-1185">Reference proteome</keyword>
<protein>
    <submittedName>
        <fullName evidence="2">Uncharacterized protein</fullName>
    </submittedName>
</protein>
<accession>G4YN77</accession>
<proteinExistence type="predicted"/>
<feature type="compositionally biased region" description="Low complexity" evidence="1">
    <location>
        <begin position="772"/>
        <end position="792"/>
    </location>
</feature>
<dbReference type="GeneID" id="20641184"/>
<dbReference type="Proteomes" id="UP000002640">
    <property type="component" value="Unassembled WGS sequence"/>
</dbReference>
<organism evidence="2 3">
    <name type="scientific">Phytophthora sojae (strain P6497)</name>
    <name type="common">Soybean stem and root rot agent</name>
    <name type="synonym">Phytophthora megasperma f. sp. glycines</name>
    <dbReference type="NCBI Taxonomy" id="1094619"/>
    <lineage>
        <taxon>Eukaryota</taxon>
        <taxon>Sar</taxon>
        <taxon>Stramenopiles</taxon>
        <taxon>Oomycota</taxon>
        <taxon>Peronosporomycetes</taxon>
        <taxon>Peronosporales</taxon>
        <taxon>Peronosporaceae</taxon>
        <taxon>Phytophthora</taxon>
    </lineage>
</organism>
<dbReference type="RefSeq" id="XP_009517305.1">
    <property type="nucleotide sequence ID" value="XM_009519010.1"/>
</dbReference>
<dbReference type="KEGG" id="psoj:PHYSODRAFT_294941"/>
<feature type="compositionally biased region" description="Basic and acidic residues" evidence="1">
    <location>
        <begin position="860"/>
        <end position="885"/>
    </location>
</feature>
<sequence>MHSIPFRLFVVNELDLQDPHRSKQYIGHPLGVVDEYECQPLWKSKASIPQWRHVPAGAGVDSAFRSTHSDKVYSVECGLHSGPIPNKPLVWEACSSAMLNTVEKLDRMASLDIRECSFLKLVIHAPHKSSRNQSHQVALENIELLGLAEDLNLSRAVPGGNNDSNRVFGRIHRPELLHPADGNDELQDVLLDAGIPMDLVARLISISEAKMPALPLEDCKSQVADNSEAVPESSSEGKTSVALPGSPSAGVLETNDDDREIPSPFDCLLRQYVEQAALEKAVLEDILATKLCERKDDVSTWQTPTISPTDPANTAEITLYTFGVFFTQCLLCGGSDIQVMCVQMAERSARLLVQVIGPTPVFEGMVALIVLAIREAESPQVFQAAVHLAHSVFLTKVTNTKNEIFQTQLPTPESTAASTNTVALGLIDDISRANWSYGLRIILEWSLASPFCWLITAQCGGKTSQRTSSCRHNPSFRSANAPPSIDRGFLQFVRLLIEQDLSRVSFFDELLDLEPADTVAGSIIATNRLRLFRLVLRNEIIRCQLSKNVSNGIQSLCSRYVDSASTTGDLSRGVNNDVLRLATECLNEINRTNSSSPQINASKTYTKSVRKHIEDLNNSHSHHTHCHRHIPLFIQDPLTNAEAATFATHLQRYFVSQPRPNALYRHAFVRANELVPVVDGENSVESFRKGNITFEGHVIARTPSNETFHDKIQRNAAPFVFDIDTSIPKKPPTTHSSQPADKQQVVSSFATFRGVIEKRSDPPKRPSKVSSAETAQITPTAPTPRTTFKTTTEPSVKIEEPTTSSATRTPFTNSADADMAKSTVRGMNSPPNSTPAHQMLSPSSPLDNHPAAVAAAVEQAKAKPDDKKQLNNSKPPDRTKKDAGKGKAKSKNPDNCVLQ</sequence>
<feature type="compositionally biased region" description="Polar residues" evidence="1">
    <location>
        <begin position="825"/>
        <end position="846"/>
    </location>
</feature>
<feature type="region of interest" description="Disordered" evidence="1">
    <location>
        <begin position="754"/>
        <end position="899"/>
    </location>
</feature>
<feature type="compositionally biased region" description="Basic and acidic residues" evidence="1">
    <location>
        <begin position="755"/>
        <end position="764"/>
    </location>
</feature>
<evidence type="ECO:0000313" key="3">
    <source>
        <dbReference type="Proteomes" id="UP000002640"/>
    </source>
</evidence>
<dbReference type="OMA" id="DISRANW"/>
<dbReference type="AlphaFoldDB" id="G4YN77"/>
<name>G4YN77_PHYSP</name>
<evidence type="ECO:0000313" key="2">
    <source>
        <dbReference type="EMBL" id="EGZ30030.1"/>
    </source>
</evidence>